<comment type="caution">
    <text evidence="1">The sequence shown here is derived from an EMBL/GenBank/DDBJ whole genome shotgun (WGS) entry which is preliminary data.</text>
</comment>
<gene>
    <name evidence="1" type="ORF">LCGC14_0743660</name>
</gene>
<reference evidence="1" key="1">
    <citation type="journal article" date="2015" name="Nature">
        <title>Complex archaea that bridge the gap between prokaryotes and eukaryotes.</title>
        <authorList>
            <person name="Spang A."/>
            <person name="Saw J.H."/>
            <person name="Jorgensen S.L."/>
            <person name="Zaremba-Niedzwiedzka K."/>
            <person name="Martijn J."/>
            <person name="Lind A.E."/>
            <person name="van Eijk R."/>
            <person name="Schleper C."/>
            <person name="Guy L."/>
            <person name="Ettema T.J."/>
        </authorList>
    </citation>
    <scope>NUCLEOTIDE SEQUENCE</scope>
</reference>
<dbReference type="AlphaFoldDB" id="A0A0F9QR28"/>
<dbReference type="EMBL" id="LAZR01001766">
    <property type="protein sequence ID" value="KKN39412.1"/>
    <property type="molecule type" value="Genomic_DNA"/>
</dbReference>
<organism evidence="1">
    <name type="scientific">marine sediment metagenome</name>
    <dbReference type="NCBI Taxonomy" id="412755"/>
    <lineage>
        <taxon>unclassified sequences</taxon>
        <taxon>metagenomes</taxon>
        <taxon>ecological metagenomes</taxon>
    </lineage>
</organism>
<accession>A0A0F9QR28</accession>
<sequence>MSKDNRESMTIEYAIEKRKSLLAELNSDEHYDQTPTVAFGNHDPFSVPKVVCETCGGRPITRGEGTRWVAECGCGRRIKVPQKKRWQAELEWNWINLKSFNYRDFPLFGLSGLNPTEARERLAAIRKNIELRKALAGIETTVAIKTERAVCEKPGKGYVEKIDCYLKWCMWALRLVKVAASHETEKVSRRCSSKTGINAKSTGVE</sequence>
<name>A0A0F9QR28_9ZZZZ</name>
<protein>
    <submittedName>
        <fullName evidence="1">Uncharacterized protein</fullName>
    </submittedName>
</protein>
<proteinExistence type="predicted"/>
<evidence type="ECO:0000313" key="1">
    <source>
        <dbReference type="EMBL" id="KKN39412.1"/>
    </source>
</evidence>